<reference evidence="8 9" key="1">
    <citation type="journal article" date="2014" name="Int. J. Syst. Evol. Microbiol.">
        <title>Complete genome sequence of Corynebacterium casei LMG S-19264T (=DSM 44701T), isolated from a smear-ripened cheese.</title>
        <authorList>
            <consortium name="US DOE Joint Genome Institute (JGI-PGF)"/>
            <person name="Walter F."/>
            <person name="Albersmeier A."/>
            <person name="Kalinowski J."/>
            <person name="Ruckert C."/>
        </authorList>
    </citation>
    <scope>NUCLEOTIDE SEQUENCE [LARGE SCALE GENOMIC DNA]</scope>
    <source>
        <strain evidence="8 9">KCTC 23968</strain>
    </source>
</reference>
<feature type="chain" id="PRO_5036949592" evidence="7">
    <location>
        <begin position="22"/>
        <end position="267"/>
    </location>
</feature>
<dbReference type="PANTHER" id="PTHR33146:SF26">
    <property type="entry name" value="ENDONUCLEASE 4"/>
    <property type="match status" value="1"/>
</dbReference>
<dbReference type="AlphaFoldDB" id="A0A918KFE2"/>
<dbReference type="GO" id="GO:0016788">
    <property type="term" value="F:hydrolase activity, acting on ester bonds"/>
    <property type="evidence" value="ECO:0007669"/>
    <property type="project" value="InterPro"/>
</dbReference>
<organism evidence="8 9">
    <name type="scientific">Litorimonas cladophorae</name>
    <dbReference type="NCBI Taxonomy" id="1220491"/>
    <lineage>
        <taxon>Bacteria</taxon>
        <taxon>Pseudomonadati</taxon>
        <taxon>Pseudomonadota</taxon>
        <taxon>Alphaproteobacteria</taxon>
        <taxon>Maricaulales</taxon>
        <taxon>Robiginitomaculaceae</taxon>
    </lineage>
</organism>
<dbReference type="InterPro" id="IPR003154">
    <property type="entry name" value="S1/P1nuclease"/>
</dbReference>
<dbReference type="GO" id="GO:0006308">
    <property type="term" value="P:DNA catabolic process"/>
    <property type="evidence" value="ECO:0007669"/>
    <property type="project" value="InterPro"/>
</dbReference>
<keyword evidence="5" id="KW-1015">Disulfide bond</keyword>
<dbReference type="SUPFAM" id="SSF48537">
    <property type="entry name" value="Phospholipase C/P1 nuclease"/>
    <property type="match status" value="1"/>
</dbReference>
<dbReference type="GO" id="GO:0046872">
    <property type="term" value="F:metal ion binding"/>
    <property type="evidence" value="ECO:0007669"/>
    <property type="project" value="UniProtKB-KW"/>
</dbReference>
<sequence length="267" mass="29965">MRKFLLLAAAALSLTATSANAWGPTGHRVTAKIAQTYLTPQAQAGISEILGVETLAEASNWPDFMRSADDSFWQKGSPPYHYITVPPGTTYSTGMAPPEGDAVTALAQFTQQIRDESLPMADRQLALRFAAHIIQDLHQPLHNGKGDDRGGNSVRVLFMDEPQNLHWVWDEGLIDNQKLSYTEKAHWLQRRITTAQQVEWTETNPQVWIEESIVMRDKIYAGLGPMAPNTIPNLRYDYIYQHTGDIDLRLQQGGIRLAAYMNELFAE</sequence>
<evidence type="ECO:0000256" key="1">
    <source>
        <dbReference type="ARBA" id="ARBA00022722"/>
    </source>
</evidence>
<keyword evidence="1" id="KW-0540">Nuclease</keyword>
<dbReference type="GO" id="GO:0004519">
    <property type="term" value="F:endonuclease activity"/>
    <property type="evidence" value="ECO:0007669"/>
    <property type="project" value="UniProtKB-KW"/>
</dbReference>
<keyword evidence="3 8" id="KW-0255">Endonuclease</keyword>
<dbReference type="InterPro" id="IPR008947">
    <property type="entry name" value="PLipase_C/P1_nuclease_dom_sf"/>
</dbReference>
<dbReference type="GO" id="GO:0003676">
    <property type="term" value="F:nucleic acid binding"/>
    <property type="evidence" value="ECO:0007669"/>
    <property type="project" value="InterPro"/>
</dbReference>
<dbReference type="Pfam" id="PF02265">
    <property type="entry name" value="S1-P1_nuclease"/>
    <property type="match status" value="1"/>
</dbReference>
<dbReference type="CDD" id="cd11010">
    <property type="entry name" value="S1-P1_nuclease"/>
    <property type="match status" value="1"/>
</dbReference>
<dbReference type="Gene3D" id="1.10.575.10">
    <property type="entry name" value="P1 Nuclease"/>
    <property type="match status" value="1"/>
</dbReference>
<keyword evidence="4" id="KW-0378">Hydrolase</keyword>
<dbReference type="Proteomes" id="UP000600865">
    <property type="component" value="Unassembled WGS sequence"/>
</dbReference>
<evidence type="ECO:0000256" key="6">
    <source>
        <dbReference type="ARBA" id="ARBA00023180"/>
    </source>
</evidence>
<evidence type="ECO:0000313" key="8">
    <source>
        <dbReference type="EMBL" id="GGX61544.1"/>
    </source>
</evidence>
<evidence type="ECO:0000256" key="4">
    <source>
        <dbReference type="ARBA" id="ARBA00022801"/>
    </source>
</evidence>
<evidence type="ECO:0000256" key="7">
    <source>
        <dbReference type="SAM" id="SignalP"/>
    </source>
</evidence>
<evidence type="ECO:0000256" key="2">
    <source>
        <dbReference type="ARBA" id="ARBA00022723"/>
    </source>
</evidence>
<feature type="signal peptide" evidence="7">
    <location>
        <begin position="1"/>
        <end position="21"/>
    </location>
</feature>
<proteinExistence type="predicted"/>
<keyword evidence="7" id="KW-0732">Signal</keyword>
<keyword evidence="2" id="KW-0479">Metal-binding</keyword>
<comment type="caution">
    <text evidence="8">The sequence shown here is derived from an EMBL/GenBank/DDBJ whole genome shotgun (WGS) entry which is preliminary data.</text>
</comment>
<evidence type="ECO:0000256" key="5">
    <source>
        <dbReference type="ARBA" id="ARBA00023157"/>
    </source>
</evidence>
<dbReference type="EMBL" id="BMYV01000001">
    <property type="protein sequence ID" value="GGX61544.1"/>
    <property type="molecule type" value="Genomic_DNA"/>
</dbReference>
<gene>
    <name evidence="8" type="ORF">GCM10011309_09370</name>
</gene>
<name>A0A918KFE2_9PROT</name>
<protein>
    <submittedName>
        <fullName evidence="8">Endonuclease</fullName>
    </submittedName>
</protein>
<dbReference type="PANTHER" id="PTHR33146">
    <property type="entry name" value="ENDONUCLEASE 4"/>
    <property type="match status" value="1"/>
</dbReference>
<evidence type="ECO:0000313" key="9">
    <source>
        <dbReference type="Proteomes" id="UP000600865"/>
    </source>
</evidence>
<accession>A0A918KFE2</accession>
<keyword evidence="9" id="KW-1185">Reference proteome</keyword>
<evidence type="ECO:0000256" key="3">
    <source>
        <dbReference type="ARBA" id="ARBA00022759"/>
    </source>
</evidence>
<dbReference type="RefSeq" id="WP_189581977.1">
    <property type="nucleotide sequence ID" value="NZ_BMYV01000001.1"/>
</dbReference>
<keyword evidence="6" id="KW-0325">Glycoprotein</keyword>